<sequence length="90" mass="10858">PVFSTLNFCIEDFNQEIWNQRIEYSRLYLTLEEQLCMWTDALPINRRRSDSGRKIYFLEIKEFKKNSSETNAIRRLGPNLEVNPTENERK</sequence>
<evidence type="ECO:0000313" key="1">
    <source>
        <dbReference type="EMBL" id="GBL89644.1"/>
    </source>
</evidence>
<dbReference type="EMBL" id="BGPR01159297">
    <property type="protein sequence ID" value="GBL89644.1"/>
    <property type="molecule type" value="Genomic_DNA"/>
</dbReference>
<reference evidence="1 2" key="1">
    <citation type="journal article" date="2019" name="Sci. Rep.">
        <title>Orb-weaving spider Araneus ventricosus genome elucidates the spidroin gene catalogue.</title>
        <authorList>
            <person name="Kono N."/>
            <person name="Nakamura H."/>
            <person name="Ohtoshi R."/>
            <person name="Moran D.A.P."/>
            <person name="Shinohara A."/>
            <person name="Yoshida Y."/>
            <person name="Fujiwara M."/>
            <person name="Mori M."/>
            <person name="Tomita M."/>
            <person name="Arakawa K."/>
        </authorList>
    </citation>
    <scope>NUCLEOTIDE SEQUENCE [LARGE SCALE GENOMIC DNA]</scope>
</reference>
<organism evidence="1 2">
    <name type="scientific">Araneus ventricosus</name>
    <name type="common">Orbweaver spider</name>
    <name type="synonym">Epeira ventricosa</name>
    <dbReference type="NCBI Taxonomy" id="182803"/>
    <lineage>
        <taxon>Eukaryota</taxon>
        <taxon>Metazoa</taxon>
        <taxon>Ecdysozoa</taxon>
        <taxon>Arthropoda</taxon>
        <taxon>Chelicerata</taxon>
        <taxon>Arachnida</taxon>
        <taxon>Araneae</taxon>
        <taxon>Araneomorphae</taxon>
        <taxon>Entelegynae</taxon>
        <taxon>Araneoidea</taxon>
        <taxon>Araneidae</taxon>
        <taxon>Araneus</taxon>
    </lineage>
</organism>
<name>A0A4Y2BEU5_ARAVE</name>
<comment type="caution">
    <text evidence="1">The sequence shown here is derived from an EMBL/GenBank/DDBJ whole genome shotgun (WGS) entry which is preliminary data.</text>
</comment>
<protein>
    <submittedName>
        <fullName evidence="1">Uncharacterized protein</fullName>
    </submittedName>
</protein>
<dbReference type="Proteomes" id="UP000499080">
    <property type="component" value="Unassembled WGS sequence"/>
</dbReference>
<accession>A0A4Y2BEU5</accession>
<gene>
    <name evidence="1" type="ORF">AVEN_222362_1</name>
</gene>
<evidence type="ECO:0000313" key="2">
    <source>
        <dbReference type="Proteomes" id="UP000499080"/>
    </source>
</evidence>
<dbReference type="AlphaFoldDB" id="A0A4Y2BEU5"/>
<proteinExistence type="predicted"/>
<feature type="non-terminal residue" evidence="1">
    <location>
        <position position="1"/>
    </location>
</feature>
<keyword evidence="2" id="KW-1185">Reference proteome</keyword>